<dbReference type="SUPFAM" id="SSF46785">
    <property type="entry name" value="Winged helix' DNA-binding domain"/>
    <property type="match status" value="1"/>
</dbReference>
<dbReference type="KEGG" id="jde:Jden_1234"/>
<evidence type="ECO:0000313" key="1">
    <source>
        <dbReference type="EMBL" id="ACV08890.1"/>
    </source>
</evidence>
<dbReference type="OrthoDB" id="3399802at2"/>
<keyword evidence="2" id="KW-1185">Reference proteome</keyword>
<reference evidence="1 2" key="1">
    <citation type="journal article" date="2009" name="Stand. Genomic Sci.">
        <title>Complete genome sequence of Jonesia denitrificans type strain (Prevot 55134).</title>
        <authorList>
            <person name="Pukall R."/>
            <person name="Gehrich-Schroter G."/>
            <person name="Lapidus A."/>
            <person name="Nolan M."/>
            <person name="Glavina Del Rio T."/>
            <person name="Lucas S."/>
            <person name="Chen F."/>
            <person name="Tice H."/>
            <person name="Pitluck S."/>
            <person name="Cheng J.F."/>
            <person name="Copeland A."/>
            <person name="Saunders E."/>
            <person name="Brettin T."/>
            <person name="Detter J.C."/>
            <person name="Bruce D."/>
            <person name="Goodwin L."/>
            <person name="Pati A."/>
            <person name="Ivanova N."/>
            <person name="Mavromatis K."/>
            <person name="Ovchinnikova G."/>
            <person name="Chen A."/>
            <person name="Palaniappan K."/>
            <person name="Land M."/>
            <person name="Hauser L."/>
            <person name="Chang Y.J."/>
            <person name="Jeffries C.D."/>
            <person name="Chain P."/>
            <person name="Goker M."/>
            <person name="Bristow J."/>
            <person name="Eisen J.A."/>
            <person name="Markowitz V."/>
            <person name="Hugenholtz P."/>
            <person name="Kyrpides N.C."/>
            <person name="Klenk H.P."/>
            <person name="Han C."/>
        </authorList>
    </citation>
    <scope>NUCLEOTIDE SEQUENCE [LARGE SCALE GENOMIC DNA]</scope>
    <source>
        <strain evidence="2">ATCC 14870 / DSM 20603 / BCRC 15368 / CIP 55.134 / JCM 11481 / NBRC 15587 / NCTC 10816 / Prevot 55134</strain>
    </source>
</reference>
<dbReference type="EMBL" id="CP001706">
    <property type="protein sequence ID" value="ACV08890.1"/>
    <property type="molecule type" value="Genomic_DNA"/>
</dbReference>
<sequence length="284" mass="30967">MPKSIGHFGFDGTTGRSDYGGRRTHIIQLLRDSKDPLSVSEVADRVGIHLNTARFHLESLVDSGLAQRTQQPRSTPGRPKILYLGTLPNQTHERAQAYRVLAEALTIAVADNVPDASAIMYSVGKRWGQFVTEAPSEAEHPSEDDLLTRVLTKLDALWFAPELTDDLGQSTRDADQVTGKTNIAPDEEHRFDERGLLFHNCPFADAARSAPEAVCALHAGLLNGSLEELNSTQRTTRIVPLLGQHHCAAPLTTVARGFEDSEGVIVDTRFVSHHASIPSSPAPQ</sequence>
<dbReference type="STRING" id="471856.Jden_1234"/>
<name>C7R433_JONDD</name>
<evidence type="ECO:0000313" key="2">
    <source>
        <dbReference type="Proteomes" id="UP000000628"/>
    </source>
</evidence>
<dbReference type="AlphaFoldDB" id="C7R433"/>
<dbReference type="Gene3D" id="1.10.10.10">
    <property type="entry name" value="Winged helix-like DNA-binding domain superfamily/Winged helix DNA-binding domain"/>
    <property type="match status" value="1"/>
</dbReference>
<proteinExistence type="predicted"/>
<protein>
    <submittedName>
        <fullName evidence="1">Putative transcriptional regulator</fullName>
    </submittedName>
</protein>
<accession>C7R433</accession>
<dbReference type="CDD" id="cd00090">
    <property type="entry name" value="HTH_ARSR"/>
    <property type="match status" value="1"/>
</dbReference>
<dbReference type="InterPro" id="IPR036388">
    <property type="entry name" value="WH-like_DNA-bd_sf"/>
</dbReference>
<dbReference type="InterPro" id="IPR011991">
    <property type="entry name" value="ArsR-like_HTH"/>
</dbReference>
<dbReference type="Pfam" id="PF12840">
    <property type="entry name" value="HTH_20"/>
    <property type="match status" value="1"/>
</dbReference>
<dbReference type="Proteomes" id="UP000000628">
    <property type="component" value="Chromosome"/>
</dbReference>
<gene>
    <name evidence="1" type="ordered locus">Jden_1234</name>
</gene>
<dbReference type="HOGENOM" id="CLU_078469_1_1_11"/>
<dbReference type="RefSeq" id="WP_015771518.1">
    <property type="nucleotide sequence ID" value="NC_013174.1"/>
</dbReference>
<organism evidence="1 2">
    <name type="scientific">Jonesia denitrificans (strain ATCC 14870 / DSM 20603 / BCRC 15368 / CIP 55.134 / JCM 11481 / NBRC 15587 / NCTC 10816 / Prevot 55134)</name>
    <name type="common">Listeria denitrificans</name>
    <dbReference type="NCBI Taxonomy" id="471856"/>
    <lineage>
        <taxon>Bacteria</taxon>
        <taxon>Bacillati</taxon>
        <taxon>Actinomycetota</taxon>
        <taxon>Actinomycetes</taxon>
        <taxon>Micrococcales</taxon>
        <taxon>Jonesiaceae</taxon>
        <taxon>Jonesia</taxon>
    </lineage>
</organism>
<dbReference type="eggNOG" id="COG2345">
    <property type="taxonomic scope" value="Bacteria"/>
</dbReference>
<dbReference type="InterPro" id="IPR036390">
    <property type="entry name" value="WH_DNA-bd_sf"/>
</dbReference>